<sequence>MQHLQRQPSVARHAVSTPSVPVHRHAVPSASSAVVMPLSLRRGDAAVMAAVAGSPTSVTAISSQMRAVRSKMEEDEQLRVLMAGFRGSNLNEDDFASSGVRMELIETDSDSDHQLPLVYDVEAISAYWDRRPVSVVTRITQLLGISGRFITGLLVDAAAGKLRENEVARAIQLRDIVTSLGPAYIKLGQALSIRPDLLSPAAMNELQKLCDKVPSFDNKLAMQVIEDELGAPWYEIFAELTPEPIAAASLGQVYKGKLKTGETVAVKVQRPYVLETVTIDLYIIRKLGIFLRRFPQLTTDVVALLDEWAARFFEELDYVHEGRNAERFAEQMKQDLPQVVVPRTYFEYTSRRVLTTEWLEGEKLSQSKAGDVGQLVNVGVICYLKQLLETGFFHADPHPGNLIRTPDGRLAILDFGLMTEVDDDIKYGMIEAISHLIHRDYDAIVKDFVTLDFIPEGTDLRPILPVLAKVFDQALEGGGAKNINFQELAADLAQITFDYPFRIPPYFALIIRAIGVLEGIALVGNPDFALVDEAYPYIAKRLLTDDSPRLMAALRYMVYGRDGVFDADRLIDLLGALEQFVESSQTAMGNLNSLSSMGGSVSSMSSIDMELAAGSTLPAAEAPQKQQSSSGWPFPQLFPTPDALASVLLGGGGGGGVGNGAAASFPLGPMGLPTPAPAMLELEGLGVGTSQQLLGSLAALLPPPLASGVAAAMAQQQAAAAPGATGALSVGGLSSTTTGAGLGSASRTRAALRFIFSPEGALFRDFMLDELVKSIDALSREQAIALLQTLGLQGVQVPLLLPGVSRPFIPLAPTLTPEDRRVVDNLAKIMGFLTRGFAQGEQPLLERQQQQGLVAVAVGAPTAQMFSNSAAVAGELLPVLPAVATEVIPQVISRLASRAVARTVREVFFG</sequence>
<organism evidence="4 5">
    <name type="scientific">Volvox africanus</name>
    <dbReference type="NCBI Taxonomy" id="51714"/>
    <lineage>
        <taxon>Eukaryota</taxon>
        <taxon>Viridiplantae</taxon>
        <taxon>Chlorophyta</taxon>
        <taxon>core chlorophytes</taxon>
        <taxon>Chlorophyceae</taxon>
        <taxon>CS clade</taxon>
        <taxon>Chlamydomonadales</taxon>
        <taxon>Volvocaceae</taxon>
        <taxon>Volvox</taxon>
    </lineage>
</organism>
<evidence type="ECO:0000313" key="4">
    <source>
        <dbReference type="EMBL" id="GIL68594.1"/>
    </source>
</evidence>
<evidence type="ECO:0000256" key="2">
    <source>
        <dbReference type="SAM" id="MobiDB-lite"/>
    </source>
</evidence>
<dbReference type="Gene3D" id="1.10.510.10">
    <property type="entry name" value="Transferase(Phosphotransferase) domain 1"/>
    <property type="match status" value="1"/>
</dbReference>
<dbReference type="EMBL" id="BNCO01000121">
    <property type="protein sequence ID" value="GIL68594.1"/>
    <property type="molecule type" value="Genomic_DNA"/>
</dbReference>
<reference evidence="4" key="1">
    <citation type="journal article" date="2021" name="Proc. Natl. Acad. Sci. U.S.A.">
        <title>Three genomes in the algal genus Volvox reveal the fate of a haploid sex-determining region after a transition to homothallism.</title>
        <authorList>
            <person name="Yamamoto K."/>
            <person name="Hamaji T."/>
            <person name="Kawai-Toyooka H."/>
            <person name="Matsuzaki R."/>
            <person name="Takahashi F."/>
            <person name="Nishimura Y."/>
            <person name="Kawachi M."/>
            <person name="Noguchi H."/>
            <person name="Minakuchi Y."/>
            <person name="Umen J.G."/>
            <person name="Toyoda A."/>
            <person name="Nozaki H."/>
        </authorList>
    </citation>
    <scope>NUCLEOTIDE SEQUENCE</scope>
    <source>
        <strain evidence="4">NIES-3780</strain>
    </source>
</reference>
<comment type="similarity">
    <text evidence="1">Belongs to the protein kinase superfamily. ADCK protein kinase family.</text>
</comment>
<dbReference type="InterPro" id="IPR004147">
    <property type="entry name" value="ABC1_dom"/>
</dbReference>
<dbReference type="Proteomes" id="UP000747399">
    <property type="component" value="Unassembled WGS sequence"/>
</dbReference>
<comment type="caution">
    <text evidence="4">The sequence shown here is derived from an EMBL/GenBank/DDBJ whole genome shotgun (WGS) entry which is preliminary data.</text>
</comment>
<evidence type="ECO:0000256" key="1">
    <source>
        <dbReference type="ARBA" id="ARBA00009670"/>
    </source>
</evidence>
<dbReference type="InterPro" id="IPR000719">
    <property type="entry name" value="Prot_kinase_dom"/>
</dbReference>
<dbReference type="Pfam" id="PF03109">
    <property type="entry name" value="ABC1"/>
    <property type="match status" value="1"/>
</dbReference>
<dbReference type="InterPro" id="IPR050154">
    <property type="entry name" value="UbiB_kinase"/>
</dbReference>
<proteinExistence type="inferred from homology"/>
<dbReference type="GO" id="GO:0004672">
    <property type="term" value="F:protein kinase activity"/>
    <property type="evidence" value="ECO:0007669"/>
    <property type="project" value="InterPro"/>
</dbReference>
<feature type="domain" description="Protein kinase" evidence="3">
    <location>
        <begin position="239"/>
        <end position="565"/>
    </location>
</feature>
<dbReference type="GO" id="GO:0009507">
    <property type="term" value="C:chloroplast"/>
    <property type="evidence" value="ECO:0007669"/>
    <property type="project" value="TreeGrafter"/>
</dbReference>
<dbReference type="PROSITE" id="PS50011">
    <property type="entry name" value="PROTEIN_KINASE_DOM"/>
    <property type="match status" value="1"/>
</dbReference>
<dbReference type="GO" id="GO:0005524">
    <property type="term" value="F:ATP binding"/>
    <property type="evidence" value="ECO:0007669"/>
    <property type="project" value="InterPro"/>
</dbReference>
<accession>A0A8J4BV19</accession>
<dbReference type="SUPFAM" id="SSF56112">
    <property type="entry name" value="Protein kinase-like (PK-like)"/>
    <property type="match status" value="1"/>
</dbReference>
<gene>
    <name evidence="4" type="ORF">Vafri_21849</name>
</gene>
<feature type="region of interest" description="Disordered" evidence="2">
    <location>
        <begin position="616"/>
        <end position="635"/>
    </location>
</feature>
<name>A0A8J4BV19_9CHLO</name>
<dbReference type="InterPro" id="IPR011009">
    <property type="entry name" value="Kinase-like_dom_sf"/>
</dbReference>
<protein>
    <recommendedName>
        <fullName evidence="3">Protein kinase domain-containing protein</fullName>
    </recommendedName>
</protein>
<dbReference type="PANTHER" id="PTHR10566">
    <property type="entry name" value="CHAPERONE-ACTIVITY OF BC1 COMPLEX CABC1 -RELATED"/>
    <property type="match status" value="1"/>
</dbReference>
<evidence type="ECO:0000313" key="5">
    <source>
        <dbReference type="Proteomes" id="UP000747399"/>
    </source>
</evidence>
<dbReference type="PANTHER" id="PTHR10566:SF117">
    <property type="entry name" value="UNUSUAL PROTEIN KINASE-RELATED"/>
    <property type="match status" value="1"/>
</dbReference>
<dbReference type="AlphaFoldDB" id="A0A8J4BV19"/>
<dbReference type="CDD" id="cd05121">
    <property type="entry name" value="ABC1_ADCK3-like"/>
    <property type="match status" value="1"/>
</dbReference>
<feature type="region of interest" description="Disordered" evidence="2">
    <location>
        <begin position="1"/>
        <end position="23"/>
    </location>
</feature>
<keyword evidence="5" id="KW-1185">Reference proteome</keyword>
<evidence type="ECO:0000259" key="3">
    <source>
        <dbReference type="PROSITE" id="PS50011"/>
    </source>
</evidence>